<evidence type="ECO:0000313" key="4">
    <source>
        <dbReference type="EMBL" id="UEL46505.1"/>
    </source>
</evidence>
<evidence type="ECO:0000313" key="5">
    <source>
        <dbReference type="Proteomes" id="UP001198983"/>
    </source>
</evidence>
<dbReference type="InterPro" id="IPR036890">
    <property type="entry name" value="HATPase_C_sf"/>
</dbReference>
<feature type="transmembrane region" description="Helical" evidence="2">
    <location>
        <begin position="91"/>
        <end position="121"/>
    </location>
</feature>
<gene>
    <name evidence="4" type="ORF">JW646_12735</name>
</gene>
<keyword evidence="1" id="KW-0175">Coiled coil</keyword>
<keyword evidence="5" id="KW-1185">Reference proteome</keyword>
<keyword evidence="2" id="KW-0812">Transmembrane</keyword>
<dbReference type="GO" id="GO:0042802">
    <property type="term" value="F:identical protein binding"/>
    <property type="evidence" value="ECO:0007669"/>
    <property type="project" value="TreeGrafter"/>
</dbReference>
<feature type="transmembrane region" description="Helical" evidence="2">
    <location>
        <begin position="127"/>
        <end position="145"/>
    </location>
</feature>
<dbReference type="InterPro" id="IPR032834">
    <property type="entry name" value="NatK-like_C"/>
</dbReference>
<feature type="transmembrane region" description="Helical" evidence="2">
    <location>
        <begin position="166"/>
        <end position="186"/>
    </location>
</feature>
<proteinExistence type="predicted"/>
<dbReference type="Gene3D" id="3.30.565.10">
    <property type="entry name" value="Histidine kinase-like ATPase, C-terminal domain"/>
    <property type="match status" value="1"/>
</dbReference>
<dbReference type="KEGG" id="tem:JW646_12735"/>
<sequence length="436" mass="51015">MEINSYIDLIAYLILPIIGSVFIVYACFDFMKKVDRNIYRKKIGYIFAFVLFNIALSCSALSGSILVNMIAFLSGILIIGHFLYNDSKLYLLYYCIFALCFLFVDLLVSFFISFVISYGGFHFSSLAYLQITVVFLIRIIEYVYIKLFTNFINRREAKIISKIQSFTFLVIPLFSVIYIMTLVYLLQLYAGFVESVLLVANVVLILILNIYVTHIFDTVSKNNTLQNEVKLYHQQSELQHKYYDNLENKYKESRKLIHDVRNHLQSIERLYENKEEDLAKKYTNDIHLMLNELNQKYYTSNRILNIILNDKYQIIKKTNIDFDCKIGEIDLGFIREIDITTIFANLLDNSIEAAKKVEDNSYIKFHVNKFNDFIVINIVNSIKEKPIMKNNKIKSTKINHDGLGLENIRKTLEKYEGSLVIDFNEDEFKVNIVIPN</sequence>
<feature type="transmembrane region" description="Helical" evidence="2">
    <location>
        <begin position="43"/>
        <end position="62"/>
    </location>
</feature>
<feature type="transmembrane region" description="Helical" evidence="2">
    <location>
        <begin position="192"/>
        <end position="212"/>
    </location>
</feature>
<reference evidence="4 5" key="1">
    <citation type="journal article" date="2023" name="Int. J. Syst. Evol. Microbiol.">
        <title>Terrisporobacter hibernicus sp. nov., isolated from bovine faeces in Northern Ireland.</title>
        <authorList>
            <person name="Mitchell M."/>
            <person name="Nguyen S.V."/>
            <person name="Connor M."/>
            <person name="Fairley D.J."/>
            <person name="Donoghue O."/>
            <person name="Marshall H."/>
            <person name="Koolman L."/>
            <person name="McMullan G."/>
            <person name="Schaffer K.E."/>
            <person name="McGrath J.W."/>
            <person name="Fanning S."/>
        </authorList>
    </citation>
    <scope>NUCLEOTIDE SEQUENCE [LARGE SCALE GENOMIC DNA]</scope>
    <source>
        <strain evidence="4 5">MCA3</strain>
    </source>
</reference>
<keyword evidence="2" id="KW-1133">Transmembrane helix</keyword>
<dbReference type="EMBL" id="CP081135">
    <property type="protein sequence ID" value="UEL46505.1"/>
    <property type="molecule type" value="Genomic_DNA"/>
</dbReference>
<dbReference type="RefSeq" id="WP_228415378.1">
    <property type="nucleotide sequence ID" value="NZ_CP081135.1"/>
</dbReference>
<keyword evidence="2" id="KW-0472">Membrane</keyword>
<evidence type="ECO:0000256" key="1">
    <source>
        <dbReference type="SAM" id="Coils"/>
    </source>
</evidence>
<feature type="domain" description="Sensor histidine kinase NatK-like C-terminal" evidence="3">
    <location>
        <begin position="337"/>
        <end position="435"/>
    </location>
</feature>
<organism evidence="4 5">
    <name type="scientific">Terrisporobacter hibernicus</name>
    <dbReference type="NCBI Taxonomy" id="2813371"/>
    <lineage>
        <taxon>Bacteria</taxon>
        <taxon>Bacillati</taxon>
        <taxon>Bacillota</taxon>
        <taxon>Clostridia</taxon>
        <taxon>Peptostreptococcales</taxon>
        <taxon>Peptostreptococcaceae</taxon>
        <taxon>Terrisporobacter</taxon>
    </lineage>
</organism>
<evidence type="ECO:0000259" key="3">
    <source>
        <dbReference type="Pfam" id="PF14501"/>
    </source>
</evidence>
<protein>
    <submittedName>
        <fullName evidence="4">GHKL domain-containing protein</fullName>
    </submittedName>
</protein>
<dbReference type="PANTHER" id="PTHR40448">
    <property type="entry name" value="TWO-COMPONENT SENSOR HISTIDINE KINASE"/>
    <property type="match status" value="1"/>
</dbReference>
<name>A0AAX2ZDS4_9FIRM</name>
<dbReference type="PANTHER" id="PTHR40448:SF1">
    <property type="entry name" value="TWO-COMPONENT SENSOR HISTIDINE KINASE"/>
    <property type="match status" value="1"/>
</dbReference>
<dbReference type="Pfam" id="PF14501">
    <property type="entry name" value="HATPase_c_5"/>
    <property type="match status" value="1"/>
</dbReference>
<feature type="transmembrane region" description="Helical" evidence="2">
    <location>
        <begin position="6"/>
        <end position="31"/>
    </location>
</feature>
<feature type="coiled-coil region" evidence="1">
    <location>
        <begin position="243"/>
        <end position="284"/>
    </location>
</feature>
<dbReference type="Proteomes" id="UP001198983">
    <property type="component" value="Chromosome"/>
</dbReference>
<feature type="transmembrane region" description="Helical" evidence="2">
    <location>
        <begin position="68"/>
        <end position="84"/>
    </location>
</feature>
<dbReference type="CDD" id="cd16935">
    <property type="entry name" value="HATPase_AgrC-ComD-like"/>
    <property type="match status" value="1"/>
</dbReference>
<dbReference type="AlphaFoldDB" id="A0AAX2ZDS4"/>
<accession>A0AAX2ZDS4</accession>
<evidence type="ECO:0000256" key="2">
    <source>
        <dbReference type="SAM" id="Phobius"/>
    </source>
</evidence>
<dbReference type="SUPFAM" id="SSF55874">
    <property type="entry name" value="ATPase domain of HSP90 chaperone/DNA topoisomerase II/histidine kinase"/>
    <property type="match status" value="1"/>
</dbReference>